<organism evidence="1 2">
    <name type="scientific">Eggerthella lenta</name>
    <name type="common">Eubacterium lentum</name>
    <dbReference type="NCBI Taxonomy" id="84112"/>
    <lineage>
        <taxon>Bacteria</taxon>
        <taxon>Bacillati</taxon>
        <taxon>Actinomycetota</taxon>
        <taxon>Coriobacteriia</taxon>
        <taxon>Eggerthellales</taxon>
        <taxon>Eggerthellaceae</taxon>
        <taxon>Eggerthella</taxon>
    </lineage>
</organism>
<evidence type="ECO:0000313" key="1">
    <source>
        <dbReference type="EMBL" id="RDB73401.1"/>
    </source>
</evidence>
<protein>
    <submittedName>
        <fullName evidence="1">Uncharacterized protein</fullName>
    </submittedName>
</protein>
<dbReference type="EMBL" id="PPTU01000001">
    <property type="protein sequence ID" value="RDB73401.1"/>
    <property type="molecule type" value="Genomic_DNA"/>
</dbReference>
<accession>A0A369MPM6</accession>
<dbReference type="RefSeq" id="WP_057385347.1">
    <property type="nucleotide sequence ID" value="NZ_JADMTI010000194.1"/>
</dbReference>
<reference evidence="1 2" key="1">
    <citation type="journal article" date="2018" name="Elife">
        <title>Discovery and characterization of a prevalent human gut bacterial enzyme sufficient for the inactivation of a family of plant toxins.</title>
        <authorList>
            <person name="Koppel N."/>
            <person name="Bisanz J.E."/>
            <person name="Pandelia M.E."/>
            <person name="Turnbaugh P.J."/>
            <person name="Balskus E.P."/>
        </authorList>
    </citation>
    <scope>NUCLEOTIDE SEQUENCE [LARGE SCALE GENOMIC DNA]</scope>
    <source>
        <strain evidence="1 2">W1 BHI 6</strain>
    </source>
</reference>
<comment type="caution">
    <text evidence="1">The sequence shown here is derived from an EMBL/GenBank/DDBJ whole genome shotgun (WGS) entry which is preliminary data.</text>
</comment>
<dbReference type="AlphaFoldDB" id="A0A369MPM6"/>
<proteinExistence type="predicted"/>
<evidence type="ECO:0000313" key="2">
    <source>
        <dbReference type="Proteomes" id="UP000253970"/>
    </source>
</evidence>
<sequence length="275" mass="29305">MSEEFEGTKVVESRSAKDYEKALDTVLKIAEGVLLVAPVPQAKAAGVAIGVAKKAAGFARDHHDEIVKVAPLAAPAASRVAEAARGAMEKAPAGVSRGVGRVFGAAKSAAGAVGDAASQVTGTVGDRVRTASDKRAQEKARLEARRTLLDGAGTRMPVERFLENWELQKTVSGAEGYLDFAGCYAIATYGRAVKKDDYSEYRDIYVSKSNRMGSSIYDDLSGRGNPDVYADVKYKQDVYVLLFPCEESRLDQLEHSLVVALDADASYNKAEGSTC</sequence>
<gene>
    <name evidence="1" type="ORF">C1875_00690</name>
</gene>
<dbReference type="Proteomes" id="UP000253970">
    <property type="component" value="Unassembled WGS sequence"/>
</dbReference>
<name>A0A369MPM6_EGGLN</name>